<sequence>MRCAVSPLRSDTDRCDFINEGHGADGWTDVRQGSRSARPRCHMDDQGRQWGFCCNAAKIRMFSRRLARQNEKGNVQYNIKTEPAITRLGMVKQVADEPSRHLIARLAQPEKDCETLESFPFGPRLSALIPSSVSSNLRDLGLIVIPSQSTDQIWIHGQLPWPSPTSRAS</sequence>
<evidence type="ECO:0000313" key="2">
    <source>
        <dbReference type="Proteomes" id="UP000182658"/>
    </source>
</evidence>
<dbReference type="AlphaFoldDB" id="A0A1J7JJJ5"/>
<dbReference type="EMBL" id="KV875097">
    <property type="protein sequence ID" value="OIW30000.1"/>
    <property type="molecule type" value="Genomic_DNA"/>
</dbReference>
<evidence type="ECO:0000313" key="1">
    <source>
        <dbReference type="EMBL" id="OIW30000.1"/>
    </source>
</evidence>
<dbReference type="Proteomes" id="UP000182658">
    <property type="component" value="Unassembled WGS sequence"/>
</dbReference>
<proteinExistence type="predicted"/>
<protein>
    <submittedName>
        <fullName evidence="1">Uncharacterized protein</fullName>
    </submittedName>
</protein>
<gene>
    <name evidence="1" type="ORF">CONLIGDRAFT_354567</name>
</gene>
<reference evidence="1 2" key="1">
    <citation type="submission" date="2016-10" db="EMBL/GenBank/DDBJ databases">
        <title>Draft genome sequence of Coniochaeta ligniaria NRRL30616, a lignocellulolytic fungus for bioabatement of inhibitors in plant biomass hydrolysates.</title>
        <authorList>
            <consortium name="DOE Joint Genome Institute"/>
            <person name="Jimenez D.J."/>
            <person name="Hector R.E."/>
            <person name="Riley R."/>
            <person name="Sun H."/>
            <person name="Grigoriev I.V."/>
            <person name="Van Elsas J.D."/>
            <person name="Nichols N.N."/>
        </authorList>
    </citation>
    <scope>NUCLEOTIDE SEQUENCE [LARGE SCALE GENOMIC DNA]</scope>
    <source>
        <strain evidence="1 2">NRRL 30616</strain>
    </source>
</reference>
<accession>A0A1J7JJJ5</accession>
<keyword evidence="2" id="KW-1185">Reference proteome</keyword>
<organism evidence="1 2">
    <name type="scientific">Coniochaeta ligniaria NRRL 30616</name>
    <dbReference type="NCBI Taxonomy" id="1408157"/>
    <lineage>
        <taxon>Eukaryota</taxon>
        <taxon>Fungi</taxon>
        <taxon>Dikarya</taxon>
        <taxon>Ascomycota</taxon>
        <taxon>Pezizomycotina</taxon>
        <taxon>Sordariomycetes</taxon>
        <taxon>Sordariomycetidae</taxon>
        <taxon>Coniochaetales</taxon>
        <taxon>Coniochaetaceae</taxon>
        <taxon>Coniochaeta</taxon>
    </lineage>
</organism>
<name>A0A1J7JJJ5_9PEZI</name>
<dbReference type="InParanoid" id="A0A1J7JJJ5"/>